<reference evidence="1" key="1">
    <citation type="submission" date="2016-04" db="EMBL/GenBank/DDBJ databases">
        <authorList>
            <person name="Nguyen H.D."/>
            <person name="Samba Siva P."/>
            <person name="Cullis J."/>
            <person name="Levesque C.A."/>
            <person name="Hambleton S."/>
        </authorList>
    </citation>
    <scope>NUCLEOTIDE SEQUENCE</scope>
    <source>
        <strain evidence="1">DAOMC 236426</strain>
    </source>
</reference>
<gene>
    <name evidence="1" type="ORF">A4X06_0g8349</name>
</gene>
<organism evidence="1 2">
    <name type="scientific">Tilletia controversa</name>
    <name type="common">dwarf bunt fungus</name>
    <dbReference type="NCBI Taxonomy" id="13291"/>
    <lineage>
        <taxon>Eukaryota</taxon>
        <taxon>Fungi</taxon>
        <taxon>Dikarya</taxon>
        <taxon>Basidiomycota</taxon>
        <taxon>Ustilaginomycotina</taxon>
        <taxon>Exobasidiomycetes</taxon>
        <taxon>Tilletiales</taxon>
        <taxon>Tilletiaceae</taxon>
        <taxon>Tilletia</taxon>
    </lineage>
</organism>
<dbReference type="Proteomes" id="UP000077684">
    <property type="component" value="Unassembled WGS sequence"/>
</dbReference>
<comment type="caution">
    <text evidence="1">The sequence shown here is derived from an EMBL/GenBank/DDBJ whole genome shotgun (WGS) entry which is preliminary data.</text>
</comment>
<evidence type="ECO:0000313" key="1">
    <source>
        <dbReference type="EMBL" id="KAE8239318.1"/>
    </source>
</evidence>
<keyword evidence="2" id="KW-1185">Reference proteome</keyword>
<sequence>MSEHAATLDQLQQLHKQDAQLLLRRSLQHQLRHLQRFLPSEGLDDAWALVDSALHHSLRLLRDGAAQPRRGTHDSVLFQLPLRLSPELTRSWGFADSALLRRRAPPEAERGAHF</sequence>
<dbReference type="EMBL" id="LWDE02001787">
    <property type="protein sequence ID" value="KAE8239318.1"/>
    <property type="molecule type" value="Genomic_DNA"/>
</dbReference>
<evidence type="ECO:0000313" key="2">
    <source>
        <dbReference type="Proteomes" id="UP000077684"/>
    </source>
</evidence>
<name>A0A8X7ML55_9BASI</name>
<protein>
    <submittedName>
        <fullName evidence="1">Uncharacterized protein</fullName>
    </submittedName>
</protein>
<accession>A0A8X7ML55</accession>
<reference evidence="1" key="2">
    <citation type="journal article" date="2019" name="IMA Fungus">
        <title>Genome sequencing and comparison of five Tilletia species to identify candidate genes for the detection of regulated species infecting wheat.</title>
        <authorList>
            <person name="Nguyen H.D.T."/>
            <person name="Sultana T."/>
            <person name="Kesanakurti P."/>
            <person name="Hambleton S."/>
        </authorList>
    </citation>
    <scope>NUCLEOTIDE SEQUENCE</scope>
    <source>
        <strain evidence="1">DAOMC 236426</strain>
    </source>
</reference>
<dbReference type="AlphaFoldDB" id="A0A8X7ML55"/>
<proteinExistence type="predicted"/>